<dbReference type="GO" id="GO:0009279">
    <property type="term" value="C:cell outer membrane"/>
    <property type="evidence" value="ECO:0007669"/>
    <property type="project" value="UniProtKB-SubCell"/>
</dbReference>
<keyword evidence="6" id="KW-0472">Membrane</keyword>
<feature type="signal peptide" evidence="8">
    <location>
        <begin position="1"/>
        <end position="26"/>
    </location>
</feature>
<accession>A0A2V1IWA8</accession>
<dbReference type="AlphaFoldDB" id="A0A2V1IWA8"/>
<dbReference type="SUPFAM" id="SSF56954">
    <property type="entry name" value="Outer membrane efflux proteins (OEP)"/>
    <property type="match status" value="1"/>
</dbReference>
<dbReference type="InterPro" id="IPR051906">
    <property type="entry name" value="TolC-like"/>
</dbReference>
<keyword evidence="4" id="KW-1134">Transmembrane beta strand</keyword>
<dbReference type="Gene3D" id="1.20.1600.10">
    <property type="entry name" value="Outer membrane efflux proteins (OEP)"/>
    <property type="match status" value="1"/>
</dbReference>
<evidence type="ECO:0000256" key="3">
    <source>
        <dbReference type="ARBA" id="ARBA00022448"/>
    </source>
</evidence>
<proteinExistence type="inferred from homology"/>
<gene>
    <name evidence="9" type="ORF">C5O25_06695</name>
</gene>
<comment type="caution">
    <text evidence="9">The sequence shown here is derived from an EMBL/GenBank/DDBJ whole genome shotgun (WGS) entry which is preliminary data.</text>
</comment>
<keyword evidence="10" id="KW-1185">Reference proteome</keyword>
<dbReference type="Proteomes" id="UP000244925">
    <property type="component" value="Unassembled WGS sequence"/>
</dbReference>
<dbReference type="PANTHER" id="PTHR30026">
    <property type="entry name" value="OUTER MEMBRANE PROTEIN TOLC"/>
    <property type="match status" value="1"/>
</dbReference>
<feature type="chain" id="PRO_5016037842" evidence="8">
    <location>
        <begin position="27"/>
        <end position="500"/>
    </location>
</feature>
<comment type="subcellular location">
    <subcellularLocation>
        <location evidence="1">Cell outer membrane</location>
    </subcellularLocation>
</comment>
<comment type="similarity">
    <text evidence="2">Belongs to the outer membrane factor (OMF) (TC 1.B.17) family.</text>
</comment>
<dbReference type="Pfam" id="PF02321">
    <property type="entry name" value="OEP"/>
    <property type="match status" value="1"/>
</dbReference>
<sequence>MTRPLISSITLLAAAFAMPTAAYATAGDSSRQSAEATSMTVSLDSCRNMALQSNKQLLIRNEAVNAAHFDNRAAFAAYLPSIDFAGGYTYNQKKISIFDSDQLLPTKTFNPATQKYEFNLAKNPLTGEPLKQPDGQYVPETVALIPKEAMTYDIHNVFFGAVTLTQPVYMGGKIVALNRLTHFAEELALEMKSNEAQNIVYAVDAAYWQVVSLKAKQRLTLSYVALLDTLRHNVKAMVDAGVATRSDLLTVEVKLNQAQVDQTKVDNGLVLSRMALAQLCGLPVDTRLTLADEDADLTHAASSATMAASSYDMDEVYQRRADLRALGYGVKMLEQGEKVALSAMLPNLAIVGAYSFSNPNMFDGFKKRFSGAFSVGAMLTVPIWHWGGNYNKLQAARSRTAMARLELADAREMVSLQVSQSAFRAQEAQKTFLMTTANLAKADENLRQADIGFREGVMTTDNVMEAQTAWLKANSENIDAMIDVRLCDVYLSKVLGNLRY</sequence>
<dbReference type="RefSeq" id="WP_107036030.1">
    <property type="nucleotide sequence ID" value="NZ_PUBV01000011.1"/>
</dbReference>
<evidence type="ECO:0000313" key="9">
    <source>
        <dbReference type="EMBL" id="PWB07655.1"/>
    </source>
</evidence>
<dbReference type="GO" id="GO:0015288">
    <property type="term" value="F:porin activity"/>
    <property type="evidence" value="ECO:0007669"/>
    <property type="project" value="TreeGrafter"/>
</dbReference>
<evidence type="ECO:0000256" key="6">
    <source>
        <dbReference type="ARBA" id="ARBA00023136"/>
    </source>
</evidence>
<keyword evidence="8" id="KW-0732">Signal</keyword>
<evidence type="ECO:0000256" key="5">
    <source>
        <dbReference type="ARBA" id="ARBA00022692"/>
    </source>
</evidence>
<dbReference type="GO" id="GO:0015562">
    <property type="term" value="F:efflux transmembrane transporter activity"/>
    <property type="evidence" value="ECO:0007669"/>
    <property type="project" value="InterPro"/>
</dbReference>
<dbReference type="PANTHER" id="PTHR30026:SF20">
    <property type="entry name" value="OUTER MEMBRANE PROTEIN TOLC"/>
    <property type="match status" value="1"/>
</dbReference>
<keyword evidence="7" id="KW-0998">Cell outer membrane</keyword>
<evidence type="ECO:0000313" key="10">
    <source>
        <dbReference type="Proteomes" id="UP000244925"/>
    </source>
</evidence>
<evidence type="ECO:0000256" key="7">
    <source>
        <dbReference type="ARBA" id="ARBA00023237"/>
    </source>
</evidence>
<keyword evidence="5" id="KW-0812">Transmembrane</keyword>
<evidence type="ECO:0000256" key="2">
    <source>
        <dbReference type="ARBA" id="ARBA00007613"/>
    </source>
</evidence>
<evidence type="ECO:0000256" key="8">
    <source>
        <dbReference type="SAM" id="SignalP"/>
    </source>
</evidence>
<evidence type="ECO:0000256" key="1">
    <source>
        <dbReference type="ARBA" id="ARBA00004442"/>
    </source>
</evidence>
<protein>
    <submittedName>
        <fullName evidence="9">TolC family protein</fullName>
    </submittedName>
</protein>
<dbReference type="GO" id="GO:1990281">
    <property type="term" value="C:efflux pump complex"/>
    <property type="evidence" value="ECO:0007669"/>
    <property type="project" value="TreeGrafter"/>
</dbReference>
<dbReference type="EMBL" id="PUBV01000011">
    <property type="protein sequence ID" value="PWB07655.1"/>
    <property type="molecule type" value="Genomic_DNA"/>
</dbReference>
<reference evidence="10" key="1">
    <citation type="submission" date="2018-02" db="EMBL/GenBank/DDBJ databases">
        <authorList>
            <person name="Clavel T."/>
            <person name="Strowig T."/>
        </authorList>
    </citation>
    <scope>NUCLEOTIDE SEQUENCE [LARGE SCALE GENOMIC DNA]</scope>
    <source>
        <strain evidence="10">DSM 100764</strain>
    </source>
</reference>
<name>A0A2V1IWA8_9BACT</name>
<dbReference type="InterPro" id="IPR003423">
    <property type="entry name" value="OMP_efflux"/>
</dbReference>
<keyword evidence="3" id="KW-0813">Transport</keyword>
<organism evidence="9 10">
    <name type="scientific">Paramuribaculum intestinale</name>
    <dbReference type="NCBI Taxonomy" id="2094151"/>
    <lineage>
        <taxon>Bacteria</taxon>
        <taxon>Pseudomonadati</taxon>
        <taxon>Bacteroidota</taxon>
        <taxon>Bacteroidia</taxon>
        <taxon>Bacteroidales</taxon>
        <taxon>Muribaculaceae</taxon>
        <taxon>Paramuribaculum</taxon>
    </lineage>
</organism>
<evidence type="ECO:0000256" key="4">
    <source>
        <dbReference type="ARBA" id="ARBA00022452"/>
    </source>
</evidence>